<dbReference type="PANTHER" id="PTHR47723:SF19">
    <property type="entry name" value="POLYNUCLEOTIDYL TRANSFERASE, RIBONUCLEASE H-LIKE SUPERFAMILY PROTEIN"/>
    <property type="match status" value="1"/>
</dbReference>
<dbReference type="PROSITE" id="PS50879">
    <property type="entry name" value="RNASE_H_1"/>
    <property type="match status" value="1"/>
</dbReference>
<reference evidence="2 3" key="2">
    <citation type="submission" date="2020-07" db="EMBL/GenBank/DDBJ databases">
        <title>Genome assembly of wild tea tree DASZ reveals pedigree and selection history of tea varieties.</title>
        <authorList>
            <person name="Zhang W."/>
        </authorList>
    </citation>
    <scope>NUCLEOTIDE SEQUENCE [LARGE SCALE GENOMIC DNA]</scope>
    <source>
        <strain evidence="3">cv. G240</strain>
        <tissue evidence="2">Leaf</tissue>
    </source>
</reference>
<accession>A0A7J7FW92</accession>
<dbReference type="Proteomes" id="UP000593564">
    <property type="component" value="Unassembled WGS sequence"/>
</dbReference>
<organism evidence="2 3">
    <name type="scientific">Camellia sinensis</name>
    <name type="common">Tea plant</name>
    <name type="synonym">Thea sinensis</name>
    <dbReference type="NCBI Taxonomy" id="4442"/>
    <lineage>
        <taxon>Eukaryota</taxon>
        <taxon>Viridiplantae</taxon>
        <taxon>Streptophyta</taxon>
        <taxon>Embryophyta</taxon>
        <taxon>Tracheophyta</taxon>
        <taxon>Spermatophyta</taxon>
        <taxon>Magnoliopsida</taxon>
        <taxon>eudicotyledons</taxon>
        <taxon>Gunneridae</taxon>
        <taxon>Pentapetalae</taxon>
        <taxon>asterids</taxon>
        <taxon>Ericales</taxon>
        <taxon>Theaceae</taxon>
        <taxon>Camellia</taxon>
    </lineage>
</organism>
<dbReference type="Pfam" id="PF13456">
    <property type="entry name" value="RVT_3"/>
    <property type="match status" value="1"/>
</dbReference>
<keyword evidence="3" id="KW-1185">Reference proteome</keyword>
<dbReference type="AlphaFoldDB" id="A0A7J7FW92"/>
<gene>
    <name evidence="2" type="ORF">HYC85_028740</name>
</gene>
<dbReference type="EMBL" id="JACBKZ010000014">
    <property type="protein sequence ID" value="KAF5932569.1"/>
    <property type="molecule type" value="Genomic_DNA"/>
</dbReference>
<dbReference type="Gene3D" id="3.30.420.10">
    <property type="entry name" value="Ribonuclease H-like superfamily/Ribonuclease H"/>
    <property type="match status" value="1"/>
</dbReference>
<name>A0A7J7FW92_CAMSI</name>
<evidence type="ECO:0000313" key="2">
    <source>
        <dbReference type="EMBL" id="KAF5932569.1"/>
    </source>
</evidence>
<sequence length="183" mass="20296">MSIVNILDNELISWSLPPPGKLKLNTDGSSKGDPSDGGFGGLIRDERGMWLCGYFGKLTNCTCIEVEIWALYRGLTIAFEKGYKDLSIESDSQYAIDMLKGNIEVFSPLRSLVEDSKFLIRRCGFSIQHVKREGNMSADGLAKMGVNQNEVLVVMEDPPEEIRGQLVADMVGQSYLRHRSGDS</sequence>
<dbReference type="InterPro" id="IPR044730">
    <property type="entry name" value="RNase_H-like_dom_plant"/>
</dbReference>
<dbReference type="PANTHER" id="PTHR47723">
    <property type="entry name" value="OS05G0353850 PROTEIN"/>
    <property type="match status" value="1"/>
</dbReference>
<reference evidence="3" key="1">
    <citation type="journal article" date="2020" name="Nat. Commun.">
        <title>Genome assembly of wild tea tree DASZ reveals pedigree and selection history of tea varieties.</title>
        <authorList>
            <person name="Zhang W."/>
            <person name="Zhang Y."/>
            <person name="Qiu H."/>
            <person name="Guo Y."/>
            <person name="Wan H."/>
            <person name="Zhang X."/>
            <person name="Scossa F."/>
            <person name="Alseekh S."/>
            <person name="Zhang Q."/>
            <person name="Wang P."/>
            <person name="Xu L."/>
            <person name="Schmidt M.H."/>
            <person name="Jia X."/>
            <person name="Li D."/>
            <person name="Zhu A."/>
            <person name="Guo F."/>
            <person name="Chen W."/>
            <person name="Ni D."/>
            <person name="Usadel B."/>
            <person name="Fernie A.R."/>
            <person name="Wen W."/>
        </authorList>
    </citation>
    <scope>NUCLEOTIDE SEQUENCE [LARGE SCALE GENOMIC DNA]</scope>
    <source>
        <strain evidence="3">cv. G240</strain>
    </source>
</reference>
<dbReference type="InterPro" id="IPR012337">
    <property type="entry name" value="RNaseH-like_sf"/>
</dbReference>
<dbReference type="GO" id="GO:0004523">
    <property type="term" value="F:RNA-DNA hybrid ribonuclease activity"/>
    <property type="evidence" value="ECO:0007669"/>
    <property type="project" value="InterPro"/>
</dbReference>
<evidence type="ECO:0000313" key="3">
    <source>
        <dbReference type="Proteomes" id="UP000593564"/>
    </source>
</evidence>
<protein>
    <recommendedName>
        <fullName evidence="1">RNase H type-1 domain-containing protein</fullName>
    </recommendedName>
</protein>
<proteinExistence type="predicted"/>
<dbReference type="GO" id="GO:0003676">
    <property type="term" value="F:nucleic acid binding"/>
    <property type="evidence" value="ECO:0007669"/>
    <property type="project" value="InterPro"/>
</dbReference>
<dbReference type="CDD" id="cd06222">
    <property type="entry name" value="RNase_H_like"/>
    <property type="match status" value="1"/>
</dbReference>
<dbReference type="SUPFAM" id="SSF53098">
    <property type="entry name" value="Ribonuclease H-like"/>
    <property type="match status" value="1"/>
</dbReference>
<feature type="domain" description="RNase H type-1" evidence="1">
    <location>
        <begin position="18"/>
        <end position="147"/>
    </location>
</feature>
<dbReference type="InterPro" id="IPR053151">
    <property type="entry name" value="RNase_H-like"/>
</dbReference>
<comment type="caution">
    <text evidence="2">The sequence shown here is derived from an EMBL/GenBank/DDBJ whole genome shotgun (WGS) entry which is preliminary data.</text>
</comment>
<evidence type="ECO:0000259" key="1">
    <source>
        <dbReference type="PROSITE" id="PS50879"/>
    </source>
</evidence>
<dbReference type="InterPro" id="IPR036397">
    <property type="entry name" value="RNaseH_sf"/>
</dbReference>
<dbReference type="InterPro" id="IPR002156">
    <property type="entry name" value="RNaseH_domain"/>
</dbReference>